<evidence type="ECO:0000259" key="6">
    <source>
        <dbReference type="Pfam" id="PF12588"/>
    </source>
</evidence>
<gene>
    <name evidence="7" type="ORF">SG35_014290</name>
</gene>
<evidence type="ECO:0000256" key="1">
    <source>
        <dbReference type="ARBA" id="ARBA00022793"/>
    </source>
</evidence>
<dbReference type="GO" id="GO:0004609">
    <property type="term" value="F:phosphatidylserine decarboxylase activity"/>
    <property type="evidence" value="ECO:0007669"/>
    <property type="project" value="InterPro"/>
</dbReference>
<reference evidence="7 8" key="2">
    <citation type="journal article" date="2022" name="Mar. Drugs">
        <title>Bioassay-Guided Fractionation Leads to the Detection of Cholic Acid Generated by the Rare Thalassomonas sp.</title>
        <authorList>
            <person name="Pheiffer F."/>
            <person name="Schneider Y.K."/>
            <person name="Hansen E.H."/>
            <person name="Andersen J.H."/>
            <person name="Isaksson J."/>
            <person name="Busche T."/>
            <person name="R C."/>
            <person name="Kalinowski J."/>
            <person name="Zyl L.V."/>
            <person name="Trindade M."/>
        </authorList>
    </citation>
    <scope>NUCLEOTIDE SEQUENCE [LARGE SCALE GENOMIC DNA]</scope>
    <source>
        <strain evidence="7 8">A5K-106</strain>
    </source>
</reference>
<keyword evidence="8" id="KW-1185">Reference proteome</keyword>
<keyword evidence="1" id="KW-0210">Decarboxylase</keyword>
<dbReference type="InterPro" id="IPR003817">
    <property type="entry name" value="PS_Dcarbxylase"/>
</dbReference>
<protein>
    <submittedName>
        <fullName evidence="7">Phophatidylserine decarboxylase associated domain-containing protein</fullName>
    </submittedName>
</protein>
<sequence length="460" mass="51521">MSSLYNSAKALPYPSSYRHGWLPEPGSESWLKFHAEVSEAAGTVETIQGDECWIDPTVIALFEYLTNDPTVSYLMTTACRQNKTMRDTPDLDTDGVPIPLIPNAAFFALVCNYLLTWWPRYINDDLVGLPFSGFTVGIDPTLPGSQLLGLPEFNQKMGAVLNKWHEFLGTAASAQGFSVEGEQWLSRKAKASYQFDLWKKDSPTLPYWSSWNSFFTRQFKDSASARPIAAPDNNQIVNCPNDGSLFRWDWQVNKDDTFWFKDMNYSLHDILSSPLPEQQSVIDEYDLPSLFEGGYVFQTYLNPYNFHRWWVPANGKILFDPISIPGAYFNKLVLPDFGGATTASLPYLAEVNARGLMVIETPDYGYICCIPLGMSEVSTITFNDQMTAGATVTKGQEMGMFNYGGSSFVIIFQNLPDKQLVFMDDQGNHYPQRPEGATNSSGAGENVTNIGSQIGVWFSR</sequence>
<evidence type="ECO:0000313" key="8">
    <source>
        <dbReference type="Proteomes" id="UP000032568"/>
    </source>
</evidence>
<feature type="region of interest" description="Disordered" evidence="5">
    <location>
        <begin position="429"/>
        <end position="448"/>
    </location>
</feature>
<keyword evidence="4" id="KW-0670">Pyruvate</keyword>
<evidence type="ECO:0000256" key="2">
    <source>
        <dbReference type="ARBA" id="ARBA00023145"/>
    </source>
</evidence>
<keyword evidence="2" id="KW-0865">Zymogen</keyword>
<feature type="domain" description="L-tryptophan decarboxylase PsiD-like" evidence="6">
    <location>
        <begin position="56"/>
        <end position="191"/>
    </location>
</feature>
<dbReference type="RefSeq" id="WP_044834645.1">
    <property type="nucleotide sequence ID" value="NZ_CP059735.1"/>
</dbReference>
<feature type="compositionally biased region" description="Polar residues" evidence="5">
    <location>
        <begin position="437"/>
        <end position="448"/>
    </location>
</feature>
<dbReference type="InterPro" id="IPR022237">
    <property type="entry name" value="PsiD-like"/>
</dbReference>
<keyword evidence="3" id="KW-0456">Lyase</keyword>
<proteinExistence type="predicted"/>
<dbReference type="EMBL" id="CP059735">
    <property type="protein sequence ID" value="WDE01689.1"/>
    <property type="molecule type" value="Genomic_DNA"/>
</dbReference>
<evidence type="ECO:0000256" key="5">
    <source>
        <dbReference type="SAM" id="MobiDB-lite"/>
    </source>
</evidence>
<accession>A0AAE9YWK0</accession>
<reference evidence="7 8" key="1">
    <citation type="journal article" date="2015" name="Genome Announc.">
        <title>Draft Genome Sequences of Marine Isolates of Thalassomonas viridans and Thalassomonas actiniarum.</title>
        <authorList>
            <person name="Olonade I."/>
            <person name="van Zyl L.J."/>
            <person name="Trindade M."/>
        </authorList>
    </citation>
    <scope>NUCLEOTIDE SEQUENCE [LARGE SCALE GENOMIC DNA]</scope>
    <source>
        <strain evidence="7 8">A5K-106</strain>
    </source>
</reference>
<evidence type="ECO:0000313" key="7">
    <source>
        <dbReference type="EMBL" id="WDE01689.1"/>
    </source>
</evidence>
<dbReference type="Pfam" id="PF12588">
    <property type="entry name" value="PSDC"/>
    <property type="match status" value="1"/>
</dbReference>
<organism evidence="7 8">
    <name type="scientific">Thalassomonas actiniarum</name>
    <dbReference type="NCBI Taxonomy" id="485447"/>
    <lineage>
        <taxon>Bacteria</taxon>
        <taxon>Pseudomonadati</taxon>
        <taxon>Pseudomonadota</taxon>
        <taxon>Gammaproteobacteria</taxon>
        <taxon>Alteromonadales</taxon>
        <taxon>Colwelliaceae</taxon>
        <taxon>Thalassomonas</taxon>
    </lineage>
</organism>
<evidence type="ECO:0000256" key="4">
    <source>
        <dbReference type="ARBA" id="ARBA00023317"/>
    </source>
</evidence>
<dbReference type="PANTHER" id="PTHR10067">
    <property type="entry name" value="PHOSPHATIDYLSERINE DECARBOXYLASE"/>
    <property type="match status" value="1"/>
</dbReference>
<name>A0AAE9YWK0_9GAMM</name>
<dbReference type="Pfam" id="PF02666">
    <property type="entry name" value="PS_Dcarbxylase"/>
    <property type="match status" value="1"/>
</dbReference>
<dbReference type="AlphaFoldDB" id="A0AAE9YWK0"/>
<dbReference type="Proteomes" id="UP000032568">
    <property type="component" value="Chromosome"/>
</dbReference>
<dbReference type="GO" id="GO:0006646">
    <property type="term" value="P:phosphatidylethanolamine biosynthetic process"/>
    <property type="evidence" value="ECO:0007669"/>
    <property type="project" value="TreeGrafter"/>
</dbReference>
<evidence type="ECO:0000256" key="3">
    <source>
        <dbReference type="ARBA" id="ARBA00023239"/>
    </source>
</evidence>
<dbReference type="KEGG" id="tact:SG35_014290"/>
<dbReference type="PANTHER" id="PTHR10067:SF9">
    <property type="entry name" value="PHOSPHATIDYLSERINE DECARBOXYLASE FAMILY PROTEIN (AFU_ORTHOLOGUE AFUA_7G01730)"/>
    <property type="match status" value="1"/>
</dbReference>